<feature type="repeat" description="TPR" evidence="3">
    <location>
        <begin position="77"/>
        <end position="110"/>
    </location>
</feature>
<feature type="region of interest" description="Disordered" evidence="4">
    <location>
        <begin position="573"/>
        <end position="626"/>
    </location>
</feature>
<dbReference type="PANTHER" id="PTHR22767:SF2">
    <property type="entry name" value="N(ALPHA)-ACETYLTRANSFERASE 15_16, ISOFORM A"/>
    <property type="match status" value="1"/>
</dbReference>
<reference evidence="5" key="1">
    <citation type="submission" date="2022-07" db="EMBL/GenBank/DDBJ databases">
        <title>Draft genome sequence of Zalerion maritima ATCC 34329, a (micro)plastics degrading marine fungus.</title>
        <authorList>
            <person name="Paco A."/>
            <person name="Goncalves M.F.M."/>
            <person name="Rocha-Santos T.A.P."/>
            <person name="Alves A."/>
        </authorList>
    </citation>
    <scope>NUCLEOTIDE SEQUENCE</scope>
    <source>
        <strain evidence="5">ATCC 34329</strain>
    </source>
</reference>
<accession>A0AAD5RTD5</accession>
<gene>
    <name evidence="5" type="ORF">MKZ38_000274</name>
</gene>
<keyword evidence="1" id="KW-0677">Repeat</keyword>
<dbReference type="SUPFAM" id="SSF48452">
    <property type="entry name" value="TPR-like"/>
    <property type="match status" value="2"/>
</dbReference>
<organism evidence="5 6">
    <name type="scientific">Zalerion maritima</name>
    <dbReference type="NCBI Taxonomy" id="339359"/>
    <lineage>
        <taxon>Eukaryota</taxon>
        <taxon>Fungi</taxon>
        <taxon>Dikarya</taxon>
        <taxon>Ascomycota</taxon>
        <taxon>Pezizomycotina</taxon>
        <taxon>Sordariomycetes</taxon>
        <taxon>Lulworthiomycetidae</taxon>
        <taxon>Lulworthiales</taxon>
        <taxon>Lulworthiaceae</taxon>
        <taxon>Zalerion</taxon>
    </lineage>
</organism>
<evidence type="ECO:0000313" key="6">
    <source>
        <dbReference type="Proteomes" id="UP001201980"/>
    </source>
</evidence>
<keyword evidence="2 3" id="KW-0802">TPR repeat</keyword>
<dbReference type="Pfam" id="PF13181">
    <property type="entry name" value="TPR_8"/>
    <property type="match status" value="1"/>
</dbReference>
<dbReference type="InterPro" id="IPR011990">
    <property type="entry name" value="TPR-like_helical_dom_sf"/>
</dbReference>
<dbReference type="PIRSF" id="PIRSF000422">
    <property type="entry name" value="N-terminal-AcTrfase-A_aux_su"/>
    <property type="match status" value="1"/>
</dbReference>
<dbReference type="InterPro" id="IPR021183">
    <property type="entry name" value="NatA_aux_su"/>
</dbReference>
<evidence type="ECO:0000256" key="2">
    <source>
        <dbReference type="ARBA" id="ARBA00022803"/>
    </source>
</evidence>
<dbReference type="Proteomes" id="UP001201980">
    <property type="component" value="Unassembled WGS sequence"/>
</dbReference>
<dbReference type="FunFam" id="1.25.40.1040:FF:000003">
    <property type="entry name" value="N-terminal acetyltransferase A, auxiliary subunit"/>
    <property type="match status" value="1"/>
</dbReference>
<evidence type="ECO:0000313" key="5">
    <source>
        <dbReference type="EMBL" id="KAJ2902689.1"/>
    </source>
</evidence>
<dbReference type="EMBL" id="JAKWBI020000106">
    <property type="protein sequence ID" value="KAJ2902689.1"/>
    <property type="molecule type" value="Genomic_DNA"/>
</dbReference>
<protein>
    <submittedName>
        <fullName evidence="5">Uncharacterized protein</fullName>
    </submittedName>
</protein>
<dbReference type="AlphaFoldDB" id="A0AAD5RTD5"/>
<comment type="caution">
    <text evidence="5">The sequence shown here is derived from an EMBL/GenBank/DDBJ whole genome shotgun (WGS) entry which is preliminary data.</text>
</comment>
<proteinExistence type="predicted"/>
<feature type="compositionally biased region" description="Basic and acidic residues" evidence="4">
    <location>
        <begin position="592"/>
        <end position="602"/>
    </location>
</feature>
<dbReference type="InterPro" id="IPR019734">
    <property type="entry name" value="TPR_rpt"/>
</dbReference>
<sequence>MPQQLSSKEASLFRSVVRHYEEKQYKRGIKAADQILKKNPKHGDTTAMKALIMNQQGKTEDAFTLAKEALKMDMKSHVCWHVYGMLYRSNKNFEEAIKAYKFALRLEPESQQILRDLAILQVQMRDCAGYLQSRHQMLQARPQMRQMWTGLAIAYHLAGQLSEAENVLTSYEGTLKHSPPKTDIEHADAIMYKNDLISEQGDTQRALDHLEKNGKKNLDHLTVMERRAKYLFQLGRKDDAVKAYKALLDRNADHSVYYDELMKVLDIPGEDEAAKKAVFDEYAEKFPRCDAAKRLPLDFLTGNTFREQAKHYLTHMLNKGVPSTFANLKHLYSDDFKKDALLTLAEEYLAANQGEGKSGDVSKGKAAALYFIAQHYNYYLSQDLDKAMEYVDKAIEMDPKSVDFAMTKARIWKHRGNTQKASEAMDHARQLDTKDRYINSKGAKYQLRNNENETALKTMGLFTRQDAVGGPMADLLDMQCLWYLTEDGEAYARQGNIGMALKRFQSIYNIFEVWQEDQYDFHTFSLRKGQARAYIEMIRWEDNLREHTFYSRAALAAVDVYLSIHDKPVAEENQANGGDAVEKKKAVKKARKEQQRLEREAAEAAAKQDPNKGGQQQDAKKVDEDPLGLKLAATKEPLAEAMKYLTPLLQFSQKNVDSQIAGFDVFIRRKKYLMALRCLLAGFDLNPEHPRVHEQTVELRLALNKDQEIPERVLELVNAEFNVDAKTDIKKMNTEFWTKNQDSPDHVLSSIKAQKMLGDDMATCEEAVEELLSMDNVTFEVAGKALQTLRSWRSGQADAFRQAAHDKWPEVTLFA</sequence>
<dbReference type="GO" id="GO:0031415">
    <property type="term" value="C:NatA complex"/>
    <property type="evidence" value="ECO:0007669"/>
    <property type="project" value="TreeGrafter"/>
</dbReference>
<dbReference type="Gene3D" id="1.25.40.1010">
    <property type="match status" value="1"/>
</dbReference>
<evidence type="ECO:0000256" key="3">
    <source>
        <dbReference type="PROSITE-ProRule" id="PRU00339"/>
    </source>
</evidence>
<dbReference type="PANTHER" id="PTHR22767">
    <property type="entry name" value="N-TERMINAL ACETYLTRANSFERASE-RELATED"/>
    <property type="match status" value="1"/>
</dbReference>
<dbReference type="Gene3D" id="1.25.40.1040">
    <property type="match status" value="1"/>
</dbReference>
<dbReference type="SMART" id="SM00028">
    <property type="entry name" value="TPR"/>
    <property type="match status" value="5"/>
</dbReference>
<keyword evidence="6" id="KW-1185">Reference proteome</keyword>
<dbReference type="Pfam" id="PF12569">
    <property type="entry name" value="NatA_aux_su"/>
    <property type="match status" value="1"/>
</dbReference>
<evidence type="ECO:0000256" key="1">
    <source>
        <dbReference type="ARBA" id="ARBA00022737"/>
    </source>
</evidence>
<dbReference type="PROSITE" id="PS50005">
    <property type="entry name" value="TPR"/>
    <property type="match status" value="2"/>
</dbReference>
<feature type="repeat" description="TPR" evidence="3">
    <location>
        <begin position="368"/>
        <end position="401"/>
    </location>
</feature>
<name>A0AAD5RTD5_9PEZI</name>
<evidence type="ECO:0000256" key="4">
    <source>
        <dbReference type="SAM" id="MobiDB-lite"/>
    </source>
</evidence>